<gene>
    <name evidence="1" type="ORF">C5S46_03070</name>
</gene>
<dbReference type="EMBL" id="QYBA01000098">
    <property type="protein sequence ID" value="TKY91974.1"/>
    <property type="molecule type" value="Genomic_DNA"/>
</dbReference>
<reference evidence="1" key="1">
    <citation type="submission" date="2018-09" db="EMBL/GenBank/DDBJ databases">
        <title>A genomic encyclopedia of anaerobic methanotrophic archaea.</title>
        <authorList>
            <person name="Skennerton C.T."/>
            <person name="Chadwick G.L."/>
            <person name="Laso-Perez R."/>
            <person name="Leu A.O."/>
            <person name="Speth D.R."/>
            <person name="Yu H."/>
            <person name="Morgan-Lang C."/>
            <person name="Hatzenpichler R."/>
            <person name="Goudeau D."/>
            <person name="Malmstrom R."/>
            <person name="Woyke T."/>
            <person name="Hallam S."/>
            <person name="Tyson G.W."/>
            <person name="Wegener G."/>
            <person name="Boetius A."/>
            <person name="Orphan V.J."/>
        </authorList>
    </citation>
    <scope>NUCLEOTIDE SEQUENCE</scope>
    <source>
        <strain evidence="1">CONS3730D10UFb2</strain>
    </source>
</reference>
<evidence type="ECO:0000313" key="2">
    <source>
        <dbReference type="Proteomes" id="UP000315423"/>
    </source>
</evidence>
<accession>A0AC61SC62</accession>
<keyword evidence="1" id="KW-0547">Nucleotide-binding</keyword>
<name>A0AC61SC62_9EURY</name>
<dbReference type="Proteomes" id="UP000315423">
    <property type="component" value="Unassembled WGS sequence"/>
</dbReference>
<protein>
    <submittedName>
        <fullName evidence="1">ATP-binding protein</fullName>
    </submittedName>
</protein>
<evidence type="ECO:0000313" key="1">
    <source>
        <dbReference type="EMBL" id="TKY91974.1"/>
    </source>
</evidence>
<comment type="caution">
    <text evidence="1">The sequence shown here is derived from an EMBL/GenBank/DDBJ whole genome shotgun (WGS) entry which is preliminary data.</text>
</comment>
<sequence>MCSIYFLFREYLDVAGFHISSEYTEPERGTILNHLKKYMEVGGFPEVVVKGYDYAYLQTLFDSIILKDVVKRYNVRYADDLYNLATYLISSFSNEVSYTKLKNMLNFRSVHTVQNYMRYIDDTYLIFHLDRFSFKQK</sequence>
<proteinExistence type="predicted"/>
<keyword evidence="1" id="KW-0067">ATP-binding</keyword>
<organism evidence="1 2">
    <name type="scientific">Candidatus Methanomarinus sp</name>
    <dbReference type="NCBI Taxonomy" id="3386244"/>
    <lineage>
        <taxon>Archaea</taxon>
        <taxon>Methanobacteriati</taxon>
        <taxon>Methanobacteriota</taxon>
        <taxon>Stenosarchaea group</taxon>
        <taxon>Methanomicrobia</taxon>
        <taxon>Methanosarcinales</taxon>
        <taxon>ANME-2 cluster</taxon>
        <taxon>Candidatus Methanocomedenaceae</taxon>
        <taxon>Candidatus Methanomarinus</taxon>
    </lineage>
</organism>